<reference evidence="1 2" key="1">
    <citation type="submission" date="2013-07" db="EMBL/GenBank/DDBJ databases">
        <authorList>
            <person name="Weinstock G."/>
            <person name="Sodergren E."/>
            <person name="Wylie T."/>
            <person name="Fulton L."/>
            <person name="Fulton R."/>
            <person name="Fronick C."/>
            <person name="O'Laughlin M."/>
            <person name="Godfrey J."/>
            <person name="Miner T."/>
            <person name="Herter B."/>
            <person name="Appelbaum E."/>
            <person name="Cordes M."/>
            <person name="Lek S."/>
            <person name="Wollam A."/>
            <person name="Pepin K.H."/>
            <person name="Palsikar V.B."/>
            <person name="Mitreva M."/>
            <person name="Wilson R.K."/>
        </authorList>
    </citation>
    <scope>NUCLEOTIDE SEQUENCE [LARGE SCALE GENOMIC DNA]</scope>
    <source>
        <strain evidence="1 2">ATCC 14940</strain>
    </source>
</reference>
<organism evidence="1 2">
    <name type="scientific">[Clostridium] symbiosum ATCC 14940</name>
    <dbReference type="NCBI Taxonomy" id="411472"/>
    <lineage>
        <taxon>Bacteria</taxon>
        <taxon>Bacillati</taxon>
        <taxon>Bacillota</taxon>
        <taxon>Clostridia</taxon>
        <taxon>Lachnospirales</taxon>
        <taxon>Lachnospiraceae</taxon>
        <taxon>Otoolea</taxon>
    </lineage>
</organism>
<accession>A0ABC9U1K3</accession>
<sequence>MAFIIKNPPEFTREVTQWTRETLADGAEMAEVPEALLNNDIYLKTQIERLEHVTEVTLTAPGWTGETAPYSQMVLVSGAAEGMEPTVVSALADGADAATAKAYIKAFGIICGGTAELTDGQAVFKVYKKPVTDITIGLKGV</sequence>
<name>A0ABC9U1K3_CLOSY</name>
<dbReference type="GeneID" id="57970074"/>
<evidence type="ECO:0000313" key="2">
    <source>
        <dbReference type="Proteomes" id="UP000016491"/>
    </source>
</evidence>
<gene>
    <name evidence="1" type="ORF">CLOSYM_00923</name>
</gene>
<evidence type="ECO:0008006" key="3">
    <source>
        <dbReference type="Google" id="ProtNLM"/>
    </source>
</evidence>
<dbReference type="EMBL" id="AWSU01000074">
    <property type="protein sequence ID" value="ERI79384.1"/>
    <property type="molecule type" value="Genomic_DNA"/>
</dbReference>
<dbReference type="Proteomes" id="UP000016491">
    <property type="component" value="Unassembled WGS sequence"/>
</dbReference>
<proteinExistence type="predicted"/>
<evidence type="ECO:0000313" key="1">
    <source>
        <dbReference type="EMBL" id="ERI79384.1"/>
    </source>
</evidence>
<comment type="caution">
    <text evidence="1">The sequence shown here is derived from an EMBL/GenBank/DDBJ whole genome shotgun (WGS) entry which is preliminary data.</text>
</comment>
<dbReference type="RefSeq" id="WP_021641443.1">
    <property type="nucleotide sequence ID" value="NZ_KE992856.1"/>
</dbReference>
<dbReference type="AlphaFoldDB" id="A0ABC9U1K3"/>
<protein>
    <recommendedName>
        <fullName evidence="3">Phage major tail protein, TP901-1 family</fullName>
    </recommendedName>
</protein>